<dbReference type="Proteomes" id="UP001168575">
    <property type="component" value="Unassembled WGS sequence"/>
</dbReference>
<sequence length="104" mass="11774">MGAENITAEDGRVTFEGSFEDAARANLRLRTAERVQIIVAEFTARTYEELFQGTLAAPWEEFIGRRDAFPVKGRTVKSQLYSMSDCQSIIKKAVAKRLESVYHQ</sequence>
<dbReference type="AlphaFoldDB" id="A0AA43U708"/>
<dbReference type="EMBL" id="JAUMVS010000388">
    <property type="protein sequence ID" value="MDO4842953.1"/>
    <property type="molecule type" value="Genomic_DNA"/>
</dbReference>
<reference evidence="4" key="1">
    <citation type="submission" date="2023-07" db="EMBL/GenBank/DDBJ databases">
        <title>Between Cages and Wild: Unraveling the Impact of Captivity on Animal Microbiomes and Antimicrobial Resistance.</title>
        <authorList>
            <person name="Schmartz G.P."/>
            <person name="Rehner J."/>
            <person name="Schuff M.J."/>
            <person name="Becker S.L."/>
            <person name="Kravczyk M."/>
            <person name="Gurevich A."/>
            <person name="Francke R."/>
            <person name="Mueller R."/>
            <person name="Keller V."/>
            <person name="Keller A."/>
        </authorList>
    </citation>
    <scope>NUCLEOTIDE SEQUENCE</scope>
    <source>
        <strain evidence="4">S12M_St_49</strain>
    </source>
</reference>
<gene>
    <name evidence="4" type="ORF">Q3982_09780</name>
</gene>
<keyword evidence="5" id="KW-1185">Reference proteome</keyword>
<evidence type="ECO:0000259" key="3">
    <source>
        <dbReference type="PROSITE" id="PS51165"/>
    </source>
</evidence>
<accession>A0AA43U708</accession>
<evidence type="ECO:0000256" key="1">
    <source>
        <dbReference type="ARBA" id="ARBA00022603"/>
    </source>
</evidence>
<dbReference type="GO" id="GO:0008990">
    <property type="term" value="F:rRNA (guanine-N2-)-methyltransferase activity"/>
    <property type="evidence" value="ECO:0007669"/>
    <property type="project" value="TreeGrafter"/>
</dbReference>
<dbReference type="CDD" id="cd11715">
    <property type="entry name" value="THUMP_AdoMetMT"/>
    <property type="match status" value="1"/>
</dbReference>
<evidence type="ECO:0000313" key="4">
    <source>
        <dbReference type="EMBL" id="MDO4842953.1"/>
    </source>
</evidence>
<dbReference type="PANTHER" id="PTHR47313">
    <property type="entry name" value="RIBOSOMAL RNA LARGE SUBUNIT METHYLTRANSFERASE K/L"/>
    <property type="match status" value="1"/>
</dbReference>
<dbReference type="PANTHER" id="PTHR47313:SF1">
    <property type="entry name" value="RIBOSOMAL RNA LARGE SUBUNIT METHYLTRANSFERASE K_L"/>
    <property type="match status" value="1"/>
</dbReference>
<keyword evidence="1" id="KW-0808">Transferase</keyword>
<keyword evidence="2" id="KW-0694">RNA-binding</keyword>
<dbReference type="PROSITE" id="PS51165">
    <property type="entry name" value="THUMP"/>
    <property type="match status" value="1"/>
</dbReference>
<keyword evidence="1" id="KW-0489">Methyltransferase</keyword>
<organism evidence="4 5">
    <name type="scientific">Phoenicibacter congonensis</name>
    <dbReference type="NCBI Taxonomy" id="1944646"/>
    <lineage>
        <taxon>Bacteria</taxon>
        <taxon>Bacillati</taxon>
        <taxon>Actinomycetota</taxon>
        <taxon>Coriobacteriia</taxon>
        <taxon>Eggerthellales</taxon>
        <taxon>Eggerthellaceae</taxon>
        <taxon>Phoenicibacter</taxon>
    </lineage>
</organism>
<dbReference type="GO" id="GO:0003723">
    <property type="term" value="F:RNA binding"/>
    <property type="evidence" value="ECO:0007669"/>
    <property type="project" value="UniProtKB-UniRule"/>
</dbReference>
<feature type="non-terminal residue" evidence="4">
    <location>
        <position position="104"/>
    </location>
</feature>
<dbReference type="Pfam" id="PF22020">
    <property type="entry name" value="RlmL_1st"/>
    <property type="match status" value="1"/>
</dbReference>
<dbReference type="Pfam" id="PF02926">
    <property type="entry name" value="THUMP"/>
    <property type="match status" value="1"/>
</dbReference>
<evidence type="ECO:0000256" key="2">
    <source>
        <dbReference type="PROSITE-ProRule" id="PRU00529"/>
    </source>
</evidence>
<protein>
    <submittedName>
        <fullName evidence="4">THUMP domain-containing protein</fullName>
    </submittedName>
</protein>
<dbReference type="Gene3D" id="3.30.2130.30">
    <property type="match status" value="1"/>
</dbReference>
<evidence type="ECO:0000313" key="5">
    <source>
        <dbReference type="Proteomes" id="UP001168575"/>
    </source>
</evidence>
<name>A0AA43U708_9ACTN</name>
<feature type="domain" description="THUMP" evidence="3">
    <location>
        <begin position="21"/>
        <end position="104"/>
    </location>
</feature>
<proteinExistence type="predicted"/>
<comment type="caution">
    <text evidence="4">The sequence shown here is derived from an EMBL/GenBank/DDBJ whole genome shotgun (WGS) entry which is preliminary data.</text>
</comment>
<dbReference type="InterPro" id="IPR054170">
    <property type="entry name" value="RlmL_1st"/>
</dbReference>
<dbReference type="GO" id="GO:0070043">
    <property type="term" value="F:rRNA (guanine-N7-)-methyltransferase activity"/>
    <property type="evidence" value="ECO:0007669"/>
    <property type="project" value="TreeGrafter"/>
</dbReference>
<dbReference type="InterPro" id="IPR004114">
    <property type="entry name" value="THUMP_dom"/>
</dbReference>